<dbReference type="STRING" id="105351.A0A401KD28"/>
<keyword evidence="2" id="KW-0732">Signal</keyword>
<gene>
    <name evidence="3" type="ORF">AAWM_00099</name>
</gene>
<evidence type="ECO:0008006" key="5">
    <source>
        <dbReference type="Google" id="ProtNLM"/>
    </source>
</evidence>
<dbReference type="Pfam" id="PF11807">
    <property type="entry name" value="UstYa"/>
    <property type="match status" value="1"/>
</dbReference>
<dbReference type="PANTHER" id="PTHR33365">
    <property type="entry name" value="YALI0B05434P"/>
    <property type="match status" value="1"/>
</dbReference>
<protein>
    <recommendedName>
        <fullName evidence="5">Cyclochlorotine biosynthesis protein O</fullName>
    </recommendedName>
</protein>
<keyword evidence="4" id="KW-1185">Reference proteome</keyword>
<evidence type="ECO:0000313" key="3">
    <source>
        <dbReference type="EMBL" id="GCB17214.1"/>
    </source>
</evidence>
<proteinExistence type="inferred from homology"/>
<comment type="caution">
    <text evidence="3">The sequence shown here is derived from an EMBL/GenBank/DDBJ whole genome shotgun (WGS) entry which is preliminary data.</text>
</comment>
<dbReference type="AlphaFoldDB" id="A0A401KD28"/>
<dbReference type="EMBL" id="BDHI01000001">
    <property type="protein sequence ID" value="GCB17214.1"/>
    <property type="molecule type" value="Genomic_DNA"/>
</dbReference>
<feature type="chain" id="PRO_5019517826" description="Cyclochlorotine biosynthesis protein O" evidence="2">
    <location>
        <begin position="26"/>
        <end position="326"/>
    </location>
</feature>
<organism evidence="3 4">
    <name type="scientific">Aspergillus awamori</name>
    <name type="common">Black koji mold</name>
    <dbReference type="NCBI Taxonomy" id="105351"/>
    <lineage>
        <taxon>Eukaryota</taxon>
        <taxon>Fungi</taxon>
        <taxon>Dikarya</taxon>
        <taxon>Ascomycota</taxon>
        <taxon>Pezizomycotina</taxon>
        <taxon>Eurotiomycetes</taxon>
        <taxon>Eurotiomycetidae</taxon>
        <taxon>Eurotiales</taxon>
        <taxon>Aspergillaceae</taxon>
        <taxon>Aspergillus</taxon>
    </lineage>
</organism>
<reference evidence="3 4" key="1">
    <citation type="submission" date="2016-09" db="EMBL/GenBank/DDBJ databases">
        <title>Aspergillus awamori IFM 58123T.</title>
        <authorList>
            <person name="Kusuya Y."/>
            <person name="Shimizu M."/>
            <person name="Takahashi H."/>
            <person name="Yaguchi T."/>
        </authorList>
    </citation>
    <scope>NUCLEOTIDE SEQUENCE [LARGE SCALE GENOMIC DNA]</scope>
    <source>
        <strain evidence="3 4">IFM 58123</strain>
    </source>
</reference>
<feature type="signal peptide" evidence="2">
    <location>
        <begin position="1"/>
        <end position="25"/>
    </location>
</feature>
<accession>A0A401KD28</accession>
<sequence length="326" mass="37367">MSGVFFTTVIIFLLLAVLFDTYLNSEKNAALRGSLYWSPILDDVELPQRIATMNSTLLPPPDPSIARQEPGPENDAEWYKYNDTPLFWLTRGEIGELGQNPDTAARWDREYWGHDEDLYVGKLDISHQIHCLDTLRQKAYDDYPGYHPNHHHDKRERNSSKMDWIHLSHCIDMLLQFVLCKADTGIVTFTYVEGQEAPWPDFHLKRQCGNLEPLLDWAKGREVGAWQTAPRPKDAYLWPNPLRHDRAEHIKNLIGDNLEARVTTQDVGIRSHCVEKLFQWTVARVECVFARHVEIAVHAHSNAVLGKAIQSPCFGHLADKEVGNPT</sequence>
<evidence type="ECO:0000313" key="4">
    <source>
        <dbReference type="Proteomes" id="UP000286921"/>
    </source>
</evidence>
<comment type="similarity">
    <text evidence="1">Belongs to the ustYa family.</text>
</comment>
<dbReference type="Proteomes" id="UP000286921">
    <property type="component" value="Unassembled WGS sequence"/>
</dbReference>
<dbReference type="PANTHER" id="PTHR33365:SF14">
    <property type="entry name" value="TAT PATHWAY SIGNAL SEQUENCE"/>
    <property type="match status" value="1"/>
</dbReference>
<evidence type="ECO:0000256" key="1">
    <source>
        <dbReference type="ARBA" id="ARBA00035112"/>
    </source>
</evidence>
<name>A0A401KD28_ASPAW</name>
<dbReference type="GO" id="GO:0043386">
    <property type="term" value="P:mycotoxin biosynthetic process"/>
    <property type="evidence" value="ECO:0007669"/>
    <property type="project" value="InterPro"/>
</dbReference>
<dbReference type="InterPro" id="IPR021765">
    <property type="entry name" value="UstYa-like"/>
</dbReference>
<evidence type="ECO:0000256" key="2">
    <source>
        <dbReference type="SAM" id="SignalP"/>
    </source>
</evidence>